<evidence type="ECO:0000313" key="3">
    <source>
        <dbReference type="Proteomes" id="UP001633002"/>
    </source>
</evidence>
<name>A0ABD3GWC7_9MARC</name>
<proteinExistence type="predicted"/>
<organism evidence="2 3">
    <name type="scientific">Riccia sorocarpa</name>
    <dbReference type="NCBI Taxonomy" id="122646"/>
    <lineage>
        <taxon>Eukaryota</taxon>
        <taxon>Viridiplantae</taxon>
        <taxon>Streptophyta</taxon>
        <taxon>Embryophyta</taxon>
        <taxon>Marchantiophyta</taxon>
        <taxon>Marchantiopsida</taxon>
        <taxon>Marchantiidae</taxon>
        <taxon>Marchantiales</taxon>
        <taxon>Ricciaceae</taxon>
        <taxon>Riccia</taxon>
    </lineage>
</organism>
<evidence type="ECO:0000313" key="2">
    <source>
        <dbReference type="EMBL" id="KAL3683553.1"/>
    </source>
</evidence>
<feature type="compositionally biased region" description="Polar residues" evidence="1">
    <location>
        <begin position="102"/>
        <end position="120"/>
    </location>
</feature>
<reference evidence="2 3" key="1">
    <citation type="submission" date="2024-09" db="EMBL/GenBank/DDBJ databases">
        <title>Chromosome-scale assembly of Riccia sorocarpa.</title>
        <authorList>
            <person name="Paukszto L."/>
        </authorList>
    </citation>
    <scope>NUCLEOTIDE SEQUENCE [LARGE SCALE GENOMIC DNA]</scope>
    <source>
        <strain evidence="2">LP-2024</strain>
        <tissue evidence="2">Aerial parts of the thallus</tissue>
    </source>
</reference>
<evidence type="ECO:0000256" key="1">
    <source>
        <dbReference type="SAM" id="MobiDB-lite"/>
    </source>
</evidence>
<accession>A0ABD3GWC7</accession>
<feature type="compositionally biased region" description="Low complexity" evidence="1">
    <location>
        <begin position="130"/>
        <end position="139"/>
    </location>
</feature>
<dbReference type="Proteomes" id="UP001633002">
    <property type="component" value="Unassembled WGS sequence"/>
</dbReference>
<feature type="region of interest" description="Disordered" evidence="1">
    <location>
        <begin position="102"/>
        <end position="161"/>
    </location>
</feature>
<sequence>MASLHNDLGGNCGAQYPSLTSAYEIQYRFTYPDAFKSVNQDNFTATRPEAKELMHEIRGHCVTFQIFQLSRRREEKAAAPLLSAANTGGMIRKLAQQIATQAVRSKSGTQGTSAPTSQPVMANAIGGQQGQSPAGAGPQTNVASGIASLPHSDVENKSDKI</sequence>
<keyword evidence="3" id="KW-1185">Reference proteome</keyword>
<dbReference type="AlphaFoldDB" id="A0ABD3GWC7"/>
<dbReference type="EMBL" id="JBJQOH010000006">
    <property type="protein sequence ID" value="KAL3683553.1"/>
    <property type="molecule type" value="Genomic_DNA"/>
</dbReference>
<feature type="compositionally biased region" description="Basic and acidic residues" evidence="1">
    <location>
        <begin position="152"/>
        <end position="161"/>
    </location>
</feature>
<gene>
    <name evidence="2" type="ORF">R1sor_001575</name>
</gene>
<protein>
    <submittedName>
        <fullName evidence="2">Uncharacterized protein</fullName>
    </submittedName>
</protein>
<comment type="caution">
    <text evidence="2">The sequence shown here is derived from an EMBL/GenBank/DDBJ whole genome shotgun (WGS) entry which is preliminary data.</text>
</comment>